<sequence length="204" mass="23381">MKILFISLGVILLAFVVVQLYAMREQKNIETYAYVVNKKYDTFEIRSYEASLFTSVKLSTKEFKEASSKGFSILAGYIFGGNEKNEKISMTSPVTVSLGDSMTVMFLVPKKFKKEMLPQPSQSQIEFREEPAKTVAAITFGGWANDKKIEKYKEKLKTALDVEGIKYTNRFYFLGYNPPFEVFNRKNEVIVELQNDAIDPIKKQ</sequence>
<keyword evidence="2" id="KW-1185">Reference proteome</keyword>
<protein>
    <submittedName>
        <fullName evidence="1">SOUL heme-binding protein</fullName>
    </submittedName>
</protein>
<reference evidence="2" key="1">
    <citation type="submission" date="2016-10" db="EMBL/GenBank/DDBJ databases">
        <authorList>
            <person name="Varghese N."/>
            <person name="Submissions S."/>
        </authorList>
    </citation>
    <scope>NUCLEOTIDE SEQUENCE [LARGE SCALE GENOMIC DNA]</scope>
    <source>
        <strain evidence="2">DSM 15719</strain>
    </source>
</reference>
<dbReference type="PANTHER" id="PTHR11220:SF58">
    <property type="entry name" value="SOUL HEME-BINDING FAMILY PROTEIN"/>
    <property type="match status" value="1"/>
</dbReference>
<proteinExistence type="predicted"/>
<name>A0A1H9JUN9_FLAFI</name>
<evidence type="ECO:0000313" key="1">
    <source>
        <dbReference type="EMBL" id="SEQ90483.1"/>
    </source>
</evidence>
<dbReference type="RefSeq" id="WP_074723086.1">
    <property type="nucleotide sequence ID" value="NZ_CBCRVS010000004.1"/>
</dbReference>
<gene>
    <name evidence="1" type="ORF">SAMN05444355_10561</name>
</gene>
<dbReference type="EMBL" id="FOFZ01000005">
    <property type="protein sequence ID" value="SEQ90483.1"/>
    <property type="molecule type" value="Genomic_DNA"/>
</dbReference>
<dbReference type="Pfam" id="PF04832">
    <property type="entry name" value="SOUL"/>
    <property type="match status" value="1"/>
</dbReference>
<dbReference type="InterPro" id="IPR011256">
    <property type="entry name" value="Reg_factor_effector_dom_sf"/>
</dbReference>
<accession>A0A1H9JUN9</accession>
<dbReference type="AlphaFoldDB" id="A0A1H9JUN9"/>
<dbReference type="Gene3D" id="3.20.80.10">
    <property type="entry name" value="Regulatory factor, effector binding domain"/>
    <property type="match status" value="1"/>
</dbReference>
<dbReference type="FunFam" id="3.20.80.10:FF:000002">
    <property type="entry name" value="Heme-binding protein 2"/>
    <property type="match status" value="1"/>
</dbReference>
<dbReference type="OrthoDB" id="2156220at2"/>
<organism evidence="1 2">
    <name type="scientific">Flavobacterium frigoris</name>
    <dbReference type="NCBI Taxonomy" id="229204"/>
    <lineage>
        <taxon>Bacteria</taxon>
        <taxon>Pseudomonadati</taxon>
        <taxon>Bacteroidota</taxon>
        <taxon>Flavobacteriia</taxon>
        <taxon>Flavobacteriales</taxon>
        <taxon>Flavobacteriaceae</taxon>
        <taxon>Flavobacterium</taxon>
    </lineage>
</organism>
<dbReference type="SUPFAM" id="SSF55136">
    <property type="entry name" value="Probable bacterial effector-binding domain"/>
    <property type="match status" value="1"/>
</dbReference>
<dbReference type="PANTHER" id="PTHR11220">
    <property type="entry name" value="HEME-BINDING PROTEIN-RELATED"/>
    <property type="match status" value="1"/>
</dbReference>
<dbReference type="Proteomes" id="UP000183658">
    <property type="component" value="Unassembled WGS sequence"/>
</dbReference>
<dbReference type="InterPro" id="IPR006917">
    <property type="entry name" value="SOUL_heme-bd"/>
</dbReference>
<evidence type="ECO:0000313" key="2">
    <source>
        <dbReference type="Proteomes" id="UP000183658"/>
    </source>
</evidence>